<keyword evidence="1" id="KW-0472">Membrane</keyword>
<dbReference type="PANTHER" id="PTHR34220">
    <property type="entry name" value="SENSOR HISTIDINE KINASE YPDA"/>
    <property type="match status" value="1"/>
</dbReference>
<dbReference type="AlphaFoldDB" id="A0A7K0EJS6"/>
<dbReference type="InterPro" id="IPR010559">
    <property type="entry name" value="Sig_transdc_His_kin_internal"/>
</dbReference>
<accession>A0A7K0EJS6</accession>
<dbReference type="Pfam" id="PF06580">
    <property type="entry name" value="His_kinase"/>
    <property type="match status" value="1"/>
</dbReference>
<reference evidence="3 4" key="1">
    <citation type="journal article" date="2018" name="Antonie Van Leeuwenhoek">
        <title>Larkinella terrae sp. nov., isolated from soil on Jeju Island, South Korea.</title>
        <authorList>
            <person name="Ten L.N."/>
            <person name="Jeon J."/>
            <person name="Park S.J."/>
            <person name="Park S."/>
            <person name="Lee S.Y."/>
            <person name="Kim M.K."/>
            <person name="Jung H.Y."/>
        </authorList>
    </citation>
    <scope>NUCLEOTIDE SEQUENCE [LARGE SCALE GENOMIC DNA]</scope>
    <source>
        <strain evidence="3 4">KCTC 52001</strain>
    </source>
</reference>
<dbReference type="EMBL" id="WJXZ01000006">
    <property type="protein sequence ID" value="MRS62113.1"/>
    <property type="molecule type" value="Genomic_DNA"/>
</dbReference>
<keyword evidence="1" id="KW-0812">Transmembrane</keyword>
<name>A0A7K0EJS6_9BACT</name>
<keyword evidence="4" id="KW-1185">Reference proteome</keyword>
<comment type="caution">
    <text evidence="3">The sequence shown here is derived from an EMBL/GenBank/DDBJ whole genome shotgun (WGS) entry which is preliminary data.</text>
</comment>
<sequence length="341" mass="39640">MKSNLSWTFPFRPTHGFVWLHGTAWALYLALIVYMAASNGTPVLLAHPSIHLLGQLVIFYANYCCFIPRFLGRMHIARFLLFNLGSIFLLEITTIQLYHTFRTWYLGPSITPFPLTYSNQLVLRFFELVFCVILAAIVRFTGDWFTHQQRAKGLENMQLRTELSFLKSQLNPHFLFNCLNSLYALSLRQAPETSQGIMHLSQLMRYMLYETNEERIALSKEMEIIRRYLDLQKLRLPAHFSVQFDVNGQTEPVQLEPLLLLPIIENIFKHGDSPVFIGVDISERLVRLRTTNRIRNRKPEGVGGIGLANLRRRLNVLYPNRHQLKLEEKDGIFFATLVLNL</sequence>
<keyword evidence="1" id="KW-1133">Transmembrane helix</keyword>
<evidence type="ECO:0000256" key="1">
    <source>
        <dbReference type="SAM" id="Phobius"/>
    </source>
</evidence>
<dbReference type="GO" id="GO:0016020">
    <property type="term" value="C:membrane"/>
    <property type="evidence" value="ECO:0007669"/>
    <property type="project" value="InterPro"/>
</dbReference>
<dbReference type="OrthoDB" id="9792992at2"/>
<proteinExistence type="predicted"/>
<protein>
    <submittedName>
        <fullName evidence="3">Histidine kinase</fullName>
    </submittedName>
</protein>
<gene>
    <name evidence="3" type="ORF">GJJ30_12500</name>
</gene>
<feature type="transmembrane region" description="Helical" evidence="1">
    <location>
        <begin position="16"/>
        <end position="37"/>
    </location>
</feature>
<keyword evidence="3" id="KW-0808">Transferase</keyword>
<feature type="transmembrane region" description="Helical" evidence="1">
    <location>
        <begin position="79"/>
        <end position="101"/>
    </location>
</feature>
<dbReference type="InterPro" id="IPR050640">
    <property type="entry name" value="Bact_2-comp_sensor_kinase"/>
</dbReference>
<keyword evidence="3" id="KW-0418">Kinase</keyword>
<feature type="transmembrane region" description="Helical" evidence="1">
    <location>
        <begin position="49"/>
        <end position="67"/>
    </location>
</feature>
<feature type="transmembrane region" description="Helical" evidence="1">
    <location>
        <begin position="121"/>
        <end position="142"/>
    </location>
</feature>
<dbReference type="Proteomes" id="UP000441754">
    <property type="component" value="Unassembled WGS sequence"/>
</dbReference>
<dbReference type="GO" id="GO:0000155">
    <property type="term" value="F:phosphorelay sensor kinase activity"/>
    <property type="evidence" value="ECO:0007669"/>
    <property type="project" value="InterPro"/>
</dbReference>
<feature type="domain" description="Signal transduction histidine kinase internal region" evidence="2">
    <location>
        <begin position="162"/>
        <end position="238"/>
    </location>
</feature>
<organism evidence="3 4">
    <name type="scientific">Larkinella terrae</name>
    <dbReference type="NCBI Taxonomy" id="2025311"/>
    <lineage>
        <taxon>Bacteria</taxon>
        <taxon>Pseudomonadati</taxon>
        <taxon>Bacteroidota</taxon>
        <taxon>Cytophagia</taxon>
        <taxon>Cytophagales</taxon>
        <taxon>Spirosomataceae</taxon>
        <taxon>Larkinella</taxon>
    </lineage>
</organism>
<evidence type="ECO:0000313" key="3">
    <source>
        <dbReference type="EMBL" id="MRS62113.1"/>
    </source>
</evidence>
<dbReference type="PANTHER" id="PTHR34220:SF7">
    <property type="entry name" value="SENSOR HISTIDINE KINASE YPDA"/>
    <property type="match status" value="1"/>
</dbReference>
<evidence type="ECO:0000259" key="2">
    <source>
        <dbReference type="Pfam" id="PF06580"/>
    </source>
</evidence>
<dbReference type="RefSeq" id="WP_154175487.1">
    <property type="nucleotide sequence ID" value="NZ_WJXZ01000006.1"/>
</dbReference>
<evidence type="ECO:0000313" key="4">
    <source>
        <dbReference type="Proteomes" id="UP000441754"/>
    </source>
</evidence>